<reference evidence="6 7" key="1">
    <citation type="submission" date="2019-09" db="EMBL/GenBank/DDBJ databases">
        <title>Serinicoccus pratensis sp. nov., isolated from meadow soil.</title>
        <authorList>
            <person name="Zhang W."/>
        </authorList>
    </citation>
    <scope>NUCLEOTIDE SEQUENCE [LARGE SCALE GENOMIC DNA]</scope>
    <source>
        <strain evidence="6 7">W204</strain>
    </source>
</reference>
<name>A0A5J6V2R8_9MICO</name>
<feature type="compositionally biased region" description="Low complexity" evidence="4">
    <location>
        <begin position="7"/>
        <end position="16"/>
    </location>
</feature>
<accession>A0A5J6V2R8</accession>
<feature type="region of interest" description="Disordered" evidence="4">
    <location>
        <begin position="1"/>
        <end position="33"/>
    </location>
</feature>
<dbReference type="CDD" id="cd16442">
    <property type="entry name" value="BPL"/>
    <property type="match status" value="1"/>
</dbReference>
<dbReference type="Gene3D" id="3.30.930.10">
    <property type="entry name" value="Bira Bifunctional Protein, Domain 2"/>
    <property type="match status" value="1"/>
</dbReference>
<dbReference type="OrthoDB" id="9807064at2"/>
<dbReference type="InterPro" id="IPR004408">
    <property type="entry name" value="Biotin_CoA_COase_ligase"/>
</dbReference>
<gene>
    <name evidence="6" type="ORF">FY030_03980</name>
</gene>
<evidence type="ECO:0000256" key="2">
    <source>
        <dbReference type="ARBA" id="ARBA00023267"/>
    </source>
</evidence>
<dbReference type="Pfam" id="PF03099">
    <property type="entry name" value="BPL_LplA_LipB"/>
    <property type="match status" value="1"/>
</dbReference>
<dbReference type="GO" id="GO:0005737">
    <property type="term" value="C:cytoplasm"/>
    <property type="evidence" value="ECO:0007669"/>
    <property type="project" value="TreeGrafter"/>
</dbReference>
<dbReference type="KEGG" id="serw:FY030_03980"/>
<dbReference type="InterPro" id="IPR003142">
    <property type="entry name" value="BPL_C"/>
</dbReference>
<keyword evidence="1 6" id="KW-0436">Ligase</keyword>
<dbReference type="AlphaFoldDB" id="A0A5J6V2R8"/>
<dbReference type="PANTHER" id="PTHR12835">
    <property type="entry name" value="BIOTIN PROTEIN LIGASE"/>
    <property type="match status" value="1"/>
</dbReference>
<dbReference type="Gene3D" id="2.30.30.100">
    <property type="match status" value="1"/>
</dbReference>
<evidence type="ECO:0000256" key="1">
    <source>
        <dbReference type="ARBA" id="ARBA00022598"/>
    </source>
</evidence>
<protein>
    <recommendedName>
        <fullName evidence="3">biotin--[biotin carboxyl-carrier protein] ligase</fullName>
        <ecNumber evidence="3">6.3.4.15</ecNumber>
    </recommendedName>
</protein>
<dbReference type="EC" id="6.3.4.15" evidence="3"/>
<dbReference type="NCBIfam" id="TIGR00121">
    <property type="entry name" value="birA_ligase"/>
    <property type="match status" value="1"/>
</dbReference>
<evidence type="ECO:0000256" key="4">
    <source>
        <dbReference type="SAM" id="MobiDB-lite"/>
    </source>
</evidence>
<evidence type="ECO:0000259" key="5">
    <source>
        <dbReference type="PROSITE" id="PS51733"/>
    </source>
</evidence>
<feature type="domain" description="BPL/LPL catalytic" evidence="5">
    <location>
        <begin position="5"/>
        <end position="190"/>
    </location>
</feature>
<evidence type="ECO:0000313" key="7">
    <source>
        <dbReference type="Proteomes" id="UP000326546"/>
    </source>
</evidence>
<dbReference type="RefSeq" id="WP_158060380.1">
    <property type="nucleotide sequence ID" value="NZ_CP044427.1"/>
</dbReference>
<organism evidence="6 7">
    <name type="scientific">Ornithinimicrobium pratense</name>
    <dbReference type="NCBI Taxonomy" id="2593973"/>
    <lineage>
        <taxon>Bacteria</taxon>
        <taxon>Bacillati</taxon>
        <taxon>Actinomycetota</taxon>
        <taxon>Actinomycetes</taxon>
        <taxon>Micrococcales</taxon>
        <taxon>Ornithinimicrobiaceae</taxon>
        <taxon>Ornithinimicrobium</taxon>
    </lineage>
</organism>
<sequence>MSTSKRAPAPSWAWEPPETHPTIGSTNIEALRDPRPGRVVVADHQSAGQGRRGRSWSSPPGTGMAISAVVPPLPAAVMGWVPLVAGLAVRSALRASRWRVDATLKWPNDVLVQDGTRPGKLAGILAQVADGGAVVVGTGLNVDHDADQLPVPGATSWRLCRGGAPLPDGAREAFLQDYLRHLAELHDELAAGRPEGVREAYRQACGTLRRPVVVHGAKGVATTGTALDVAADGALVLQGPGGRSEHHAGDVEHLRPGPHPG</sequence>
<dbReference type="GO" id="GO:0004077">
    <property type="term" value="F:biotin--[biotin carboxyl-carrier protein] ligase activity"/>
    <property type="evidence" value="ECO:0007669"/>
    <property type="project" value="UniProtKB-EC"/>
</dbReference>
<keyword evidence="7" id="KW-1185">Reference proteome</keyword>
<dbReference type="PROSITE" id="PS51733">
    <property type="entry name" value="BPL_LPL_CATALYTIC"/>
    <property type="match status" value="1"/>
</dbReference>
<feature type="region of interest" description="Disordered" evidence="4">
    <location>
        <begin position="238"/>
        <end position="261"/>
    </location>
</feature>
<dbReference type="EMBL" id="CP044427">
    <property type="protein sequence ID" value="QFG67988.1"/>
    <property type="molecule type" value="Genomic_DNA"/>
</dbReference>
<proteinExistence type="predicted"/>
<evidence type="ECO:0000313" key="6">
    <source>
        <dbReference type="EMBL" id="QFG67988.1"/>
    </source>
</evidence>
<dbReference type="InterPro" id="IPR045864">
    <property type="entry name" value="aa-tRNA-synth_II/BPL/LPL"/>
</dbReference>
<dbReference type="PANTHER" id="PTHR12835:SF5">
    <property type="entry name" value="BIOTIN--PROTEIN LIGASE"/>
    <property type="match status" value="1"/>
</dbReference>
<dbReference type="SUPFAM" id="SSF55681">
    <property type="entry name" value="Class II aaRS and biotin synthetases"/>
    <property type="match status" value="1"/>
</dbReference>
<dbReference type="Proteomes" id="UP000326546">
    <property type="component" value="Chromosome"/>
</dbReference>
<keyword evidence="2" id="KW-0092">Biotin</keyword>
<dbReference type="InterPro" id="IPR004143">
    <property type="entry name" value="BPL_LPL_catalytic"/>
</dbReference>
<feature type="compositionally biased region" description="Basic and acidic residues" evidence="4">
    <location>
        <begin position="243"/>
        <end position="255"/>
    </location>
</feature>
<dbReference type="Pfam" id="PF02237">
    <property type="entry name" value="BPL_C"/>
    <property type="match status" value="1"/>
</dbReference>
<evidence type="ECO:0000256" key="3">
    <source>
        <dbReference type="ARBA" id="ARBA00024227"/>
    </source>
</evidence>